<comment type="caution">
    <text evidence="2">The sequence shown here is derived from an EMBL/GenBank/DDBJ whole genome shotgun (WGS) entry which is preliminary data.</text>
</comment>
<dbReference type="InterPro" id="IPR053151">
    <property type="entry name" value="RNase_H-like"/>
</dbReference>
<keyword evidence="3" id="KW-1185">Reference proteome</keyword>
<sequence>MQRCVFNYVRVRSGIHVCTTSSFIAELWGCRDGLRLTLSLGIHQLVLEMDSLLAVQMIQGRKMTDGFASVLFSDIFSMLNSFDSCVVQHTLQEGNFAADFMPWLGQRLSHGTIFYQTPPSGIEFILQGDIVGTMFCRS</sequence>
<accession>A0AAV5MFW7</accession>
<dbReference type="Proteomes" id="UP001054252">
    <property type="component" value="Unassembled WGS sequence"/>
</dbReference>
<reference evidence="2 3" key="1">
    <citation type="journal article" date="2021" name="Commun. Biol.">
        <title>The genome of Shorea leprosula (Dipterocarpaceae) highlights the ecological relevance of drought in aseasonal tropical rainforests.</title>
        <authorList>
            <person name="Ng K.K.S."/>
            <person name="Kobayashi M.J."/>
            <person name="Fawcett J.A."/>
            <person name="Hatakeyama M."/>
            <person name="Paape T."/>
            <person name="Ng C.H."/>
            <person name="Ang C.C."/>
            <person name="Tnah L.H."/>
            <person name="Lee C.T."/>
            <person name="Nishiyama T."/>
            <person name="Sese J."/>
            <person name="O'Brien M.J."/>
            <person name="Copetti D."/>
            <person name="Mohd Noor M.I."/>
            <person name="Ong R.C."/>
            <person name="Putra M."/>
            <person name="Sireger I.Z."/>
            <person name="Indrioko S."/>
            <person name="Kosugi Y."/>
            <person name="Izuno A."/>
            <person name="Isagi Y."/>
            <person name="Lee S.L."/>
            <person name="Shimizu K.K."/>
        </authorList>
    </citation>
    <scope>NUCLEOTIDE SEQUENCE [LARGE SCALE GENOMIC DNA]</scope>
    <source>
        <strain evidence="2">214</strain>
    </source>
</reference>
<dbReference type="InterPro" id="IPR012337">
    <property type="entry name" value="RNaseH-like_sf"/>
</dbReference>
<proteinExistence type="predicted"/>
<dbReference type="PANTHER" id="PTHR47723:SF19">
    <property type="entry name" value="POLYNUCLEOTIDYL TRANSFERASE, RIBONUCLEASE H-LIKE SUPERFAMILY PROTEIN"/>
    <property type="match status" value="1"/>
</dbReference>
<dbReference type="GO" id="GO:0003676">
    <property type="term" value="F:nucleic acid binding"/>
    <property type="evidence" value="ECO:0007669"/>
    <property type="project" value="InterPro"/>
</dbReference>
<dbReference type="InterPro" id="IPR044730">
    <property type="entry name" value="RNase_H-like_dom_plant"/>
</dbReference>
<dbReference type="Pfam" id="PF13456">
    <property type="entry name" value="RVT_3"/>
    <property type="match status" value="1"/>
</dbReference>
<evidence type="ECO:0000313" key="2">
    <source>
        <dbReference type="EMBL" id="GKV48418.1"/>
    </source>
</evidence>
<gene>
    <name evidence="2" type="ORF">SLEP1_g55234</name>
</gene>
<evidence type="ECO:0000259" key="1">
    <source>
        <dbReference type="Pfam" id="PF13456"/>
    </source>
</evidence>
<evidence type="ECO:0000313" key="3">
    <source>
        <dbReference type="Proteomes" id="UP001054252"/>
    </source>
</evidence>
<dbReference type="GO" id="GO:0004523">
    <property type="term" value="F:RNA-DNA hybrid ribonuclease activity"/>
    <property type="evidence" value="ECO:0007669"/>
    <property type="project" value="InterPro"/>
</dbReference>
<feature type="domain" description="RNase H type-1" evidence="1">
    <location>
        <begin position="20"/>
        <end position="99"/>
    </location>
</feature>
<dbReference type="SUPFAM" id="SSF53098">
    <property type="entry name" value="Ribonuclease H-like"/>
    <property type="match status" value="1"/>
</dbReference>
<dbReference type="AlphaFoldDB" id="A0AAV5MFW7"/>
<dbReference type="InterPro" id="IPR036397">
    <property type="entry name" value="RNaseH_sf"/>
</dbReference>
<dbReference type="PANTHER" id="PTHR47723">
    <property type="entry name" value="OS05G0353850 PROTEIN"/>
    <property type="match status" value="1"/>
</dbReference>
<dbReference type="EMBL" id="BPVZ01000256">
    <property type="protein sequence ID" value="GKV48418.1"/>
    <property type="molecule type" value="Genomic_DNA"/>
</dbReference>
<name>A0AAV5MFW7_9ROSI</name>
<organism evidence="2 3">
    <name type="scientific">Rubroshorea leprosula</name>
    <dbReference type="NCBI Taxonomy" id="152421"/>
    <lineage>
        <taxon>Eukaryota</taxon>
        <taxon>Viridiplantae</taxon>
        <taxon>Streptophyta</taxon>
        <taxon>Embryophyta</taxon>
        <taxon>Tracheophyta</taxon>
        <taxon>Spermatophyta</taxon>
        <taxon>Magnoliopsida</taxon>
        <taxon>eudicotyledons</taxon>
        <taxon>Gunneridae</taxon>
        <taxon>Pentapetalae</taxon>
        <taxon>rosids</taxon>
        <taxon>malvids</taxon>
        <taxon>Malvales</taxon>
        <taxon>Dipterocarpaceae</taxon>
        <taxon>Rubroshorea</taxon>
    </lineage>
</organism>
<dbReference type="Gene3D" id="3.30.420.10">
    <property type="entry name" value="Ribonuclease H-like superfamily/Ribonuclease H"/>
    <property type="match status" value="1"/>
</dbReference>
<protein>
    <recommendedName>
        <fullName evidence="1">RNase H type-1 domain-containing protein</fullName>
    </recommendedName>
</protein>
<dbReference type="InterPro" id="IPR002156">
    <property type="entry name" value="RNaseH_domain"/>
</dbReference>
<dbReference type="CDD" id="cd06222">
    <property type="entry name" value="RNase_H_like"/>
    <property type="match status" value="1"/>
</dbReference>